<keyword evidence="2" id="KW-1003">Cell membrane</keyword>
<evidence type="ECO:0000256" key="6">
    <source>
        <dbReference type="SAM" id="Phobius"/>
    </source>
</evidence>
<accession>A0A0F9B8Z3</accession>
<organism evidence="8">
    <name type="scientific">marine sediment metagenome</name>
    <dbReference type="NCBI Taxonomy" id="412755"/>
    <lineage>
        <taxon>unclassified sequences</taxon>
        <taxon>metagenomes</taxon>
        <taxon>ecological metagenomes</taxon>
    </lineage>
</organism>
<feature type="transmembrane region" description="Helical" evidence="6">
    <location>
        <begin position="198"/>
        <end position="220"/>
    </location>
</feature>
<gene>
    <name evidence="8" type="ORF">LCGC14_2818710</name>
</gene>
<dbReference type="GO" id="GO:0005886">
    <property type="term" value="C:plasma membrane"/>
    <property type="evidence" value="ECO:0007669"/>
    <property type="project" value="UniProtKB-SubCell"/>
</dbReference>
<evidence type="ECO:0000256" key="4">
    <source>
        <dbReference type="ARBA" id="ARBA00022989"/>
    </source>
</evidence>
<sequence>AILTGDRSGMGRDTLQALRDSNLAHLLAISGLHMGLLTGVVFSALRFALALIPALALGHPVKKYAAVGALLAGAGYLALSGGNVATQRAYIMVAVVLGAVLLDRRALTLRGVALAATIVLVLRPEALTGPGFQMSFAATTALIAVFRLMRDSGGPRAPRLLQPVLALVVSSGVAGAATAPIAAAHFNQIAKFGLVANLLSVPLMGTLVMPAAVLAAAGGVRPGHLLEHRVEGGFDFRRARDPRGFAGGLGRCDCERQRVEVPVVVDADSQGLPLEGGRKVEVGGDRGIDDHGVFRGVGALAVVEVVVRMPALSHERPRPTAGRAGPPGEVAAHVPVGDDVSVLPDVLVSVAAGSVEPEHVSGLERLFATAAGRLLVRKRDVVDAVVPAIVQVGVELAGFPDGAE</sequence>
<dbReference type="NCBIfam" id="TIGR00360">
    <property type="entry name" value="ComEC_N-term"/>
    <property type="match status" value="1"/>
</dbReference>
<evidence type="ECO:0000313" key="8">
    <source>
        <dbReference type="EMBL" id="KKK80916.1"/>
    </source>
</evidence>
<feature type="transmembrane region" description="Helical" evidence="6">
    <location>
        <begin position="160"/>
        <end position="186"/>
    </location>
</feature>
<keyword evidence="4 6" id="KW-1133">Transmembrane helix</keyword>
<reference evidence="8" key="1">
    <citation type="journal article" date="2015" name="Nature">
        <title>Complex archaea that bridge the gap between prokaryotes and eukaryotes.</title>
        <authorList>
            <person name="Spang A."/>
            <person name="Saw J.H."/>
            <person name="Jorgensen S.L."/>
            <person name="Zaremba-Niedzwiedzka K."/>
            <person name="Martijn J."/>
            <person name="Lind A.E."/>
            <person name="van Eijk R."/>
            <person name="Schleper C."/>
            <person name="Guy L."/>
            <person name="Ettema T.J."/>
        </authorList>
    </citation>
    <scope>NUCLEOTIDE SEQUENCE</scope>
</reference>
<dbReference type="InterPro" id="IPR052159">
    <property type="entry name" value="Competence_DNA_uptake"/>
</dbReference>
<feature type="non-terminal residue" evidence="8">
    <location>
        <position position="1"/>
    </location>
</feature>
<evidence type="ECO:0000259" key="7">
    <source>
        <dbReference type="Pfam" id="PF03772"/>
    </source>
</evidence>
<protein>
    <recommendedName>
        <fullName evidence="7">ComEC/Rec2-related protein domain-containing protein</fullName>
    </recommendedName>
</protein>
<proteinExistence type="predicted"/>
<feature type="transmembrane region" description="Helical" evidence="6">
    <location>
        <begin position="61"/>
        <end position="79"/>
    </location>
</feature>
<feature type="transmembrane region" description="Helical" evidence="6">
    <location>
        <begin position="130"/>
        <end position="148"/>
    </location>
</feature>
<evidence type="ECO:0000256" key="1">
    <source>
        <dbReference type="ARBA" id="ARBA00004651"/>
    </source>
</evidence>
<dbReference type="InterPro" id="IPR004477">
    <property type="entry name" value="ComEC_N"/>
</dbReference>
<evidence type="ECO:0000256" key="5">
    <source>
        <dbReference type="ARBA" id="ARBA00023136"/>
    </source>
</evidence>
<dbReference type="Pfam" id="PF03772">
    <property type="entry name" value="Competence"/>
    <property type="match status" value="1"/>
</dbReference>
<feature type="domain" description="ComEC/Rec2-related protein" evidence="7">
    <location>
        <begin position="2"/>
        <end position="222"/>
    </location>
</feature>
<feature type="transmembrane region" description="Helical" evidence="6">
    <location>
        <begin position="107"/>
        <end position="124"/>
    </location>
</feature>
<name>A0A0F9B8Z3_9ZZZZ</name>
<dbReference type="PANTHER" id="PTHR30619">
    <property type="entry name" value="DNA INTERNALIZATION/COMPETENCE PROTEIN COMEC/REC2"/>
    <property type="match status" value="1"/>
</dbReference>
<evidence type="ECO:0000256" key="3">
    <source>
        <dbReference type="ARBA" id="ARBA00022692"/>
    </source>
</evidence>
<keyword evidence="3 6" id="KW-0812">Transmembrane</keyword>
<dbReference type="PANTHER" id="PTHR30619:SF1">
    <property type="entry name" value="RECOMBINATION PROTEIN 2"/>
    <property type="match status" value="1"/>
</dbReference>
<evidence type="ECO:0000256" key="2">
    <source>
        <dbReference type="ARBA" id="ARBA00022475"/>
    </source>
</evidence>
<feature type="non-terminal residue" evidence="8">
    <location>
        <position position="404"/>
    </location>
</feature>
<dbReference type="AlphaFoldDB" id="A0A0F9B8Z3"/>
<keyword evidence="5 6" id="KW-0472">Membrane</keyword>
<feature type="transmembrane region" description="Helical" evidence="6">
    <location>
        <begin position="23"/>
        <end position="49"/>
    </location>
</feature>
<comment type="caution">
    <text evidence="8">The sequence shown here is derived from an EMBL/GenBank/DDBJ whole genome shotgun (WGS) entry which is preliminary data.</text>
</comment>
<comment type="subcellular location">
    <subcellularLocation>
        <location evidence="1">Cell membrane</location>
        <topology evidence="1">Multi-pass membrane protein</topology>
    </subcellularLocation>
</comment>
<dbReference type="EMBL" id="LAZR01053359">
    <property type="protein sequence ID" value="KKK80916.1"/>
    <property type="molecule type" value="Genomic_DNA"/>
</dbReference>